<dbReference type="STRING" id="366533.SAMN05444339_10832"/>
<feature type="transmembrane region" description="Helical" evidence="2">
    <location>
        <begin position="116"/>
        <end position="139"/>
    </location>
</feature>
<evidence type="ECO:0000313" key="4">
    <source>
        <dbReference type="Proteomes" id="UP000183987"/>
    </source>
</evidence>
<accession>A0A1M5CPT3</accession>
<feature type="transmembrane region" description="Helical" evidence="2">
    <location>
        <begin position="292"/>
        <end position="310"/>
    </location>
</feature>
<feature type="transmembrane region" description="Helical" evidence="2">
    <location>
        <begin position="89"/>
        <end position="110"/>
    </location>
</feature>
<evidence type="ECO:0000256" key="2">
    <source>
        <dbReference type="SAM" id="Phobius"/>
    </source>
</evidence>
<name>A0A1M5CPT3_LOKAT</name>
<proteinExistence type="inferred from homology"/>
<feature type="transmembrane region" description="Helical" evidence="2">
    <location>
        <begin position="357"/>
        <end position="377"/>
    </location>
</feature>
<reference evidence="4" key="1">
    <citation type="submission" date="2016-11" db="EMBL/GenBank/DDBJ databases">
        <authorList>
            <person name="Varghese N."/>
            <person name="Submissions S."/>
        </authorList>
    </citation>
    <scope>NUCLEOTIDE SEQUENCE [LARGE SCALE GENOMIC DNA]</scope>
    <source>
        <strain evidence="4">DSM 29326</strain>
    </source>
</reference>
<feature type="transmembrane region" description="Helical" evidence="2">
    <location>
        <begin position="25"/>
        <end position="44"/>
    </location>
</feature>
<dbReference type="SUPFAM" id="SSF103473">
    <property type="entry name" value="MFS general substrate transporter"/>
    <property type="match status" value="1"/>
</dbReference>
<dbReference type="Gene3D" id="1.20.1250.20">
    <property type="entry name" value="MFS general substrate transporter like domains"/>
    <property type="match status" value="2"/>
</dbReference>
<comment type="similarity">
    <text evidence="1">Belongs to the sodium:galactoside symporter (TC 2.A.2) family.</text>
</comment>
<sequence>MVEGRDVPALVQAADGRGQLTRLPAFALFAAIVNAAGLPIYIYAPKYYADTYGVSLTALGALLAALRLVDVVQDPALGWVSERLDRRKALAVTGGVVLLALAMLGLFAVPPPVAPLWWFGITITALFSAFSFLTINFYAQGIAKAGTGDDGHVRLAAWRETGALLGICAAAIAPTLLMGAVAAPFAVFAWGFAVLALVAAVVMWPEWRGRTVAEATPIRTILSDGITRRLLLLALVNATPLAVSSTLFLFYVDGRLQAPGWEGPLLVLFFLAAACSSPFWSALARRFGAKRVLLAAMALAVVSFGYTLRLGAGDQVAFAIVCVLSGASIGADLTLLPAMFARRMAVVSPNGGQGFGLWSLVNKLTLAFAAVVLLPLLEQAGFVSGGDSPAGALTLLTWLYAGVPCGLKLLAIALLWATPLEERGSGAI</sequence>
<dbReference type="Pfam" id="PF13347">
    <property type="entry name" value="MFS_2"/>
    <property type="match status" value="1"/>
</dbReference>
<evidence type="ECO:0000256" key="1">
    <source>
        <dbReference type="ARBA" id="ARBA00009617"/>
    </source>
</evidence>
<keyword evidence="2" id="KW-0812">Transmembrane</keyword>
<keyword evidence="2" id="KW-0472">Membrane</keyword>
<dbReference type="AlphaFoldDB" id="A0A1M5CPT3"/>
<dbReference type="PANTHER" id="PTHR11328">
    <property type="entry name" value="MAJOR FACILITATOR SUPERFAMILY DOMAIN-CONTAINING PROTEIN"/>
    <property type="match status" value="1"/>
</dbReference>
<feature type="transmembrane region" description="Helical" evidence="2">
    <location>
        <begin position="50"/>
        <end position="69"/>
    </location>
</feature>
<dbReference type="InterPro" id="IPR039672">
    <property type="entry name" value="MFS_2"/>
</dbReference>
<dbReference type="GO" id="GO:0008643">
    <property type="term" value="P:carbohydrate transport"/>
    <property type="evidence" value="ECO:0007669"/>
    <property type="project" value="InterPro"/>
</dbReference>
<dbReference type="GO" id="GO:0005886">
    <property type="term" value="C:plasma membrane"/>
    <property type="evidence" value="ECO:0007669"/>
    <property type="project" value="TreeGrafter"/>
</dbReference>
<protein>
    <submittedName>
        <fullName evidence="3">Glycoside/pentoside/hexuronide:cation symporter, GPH family</fullName>
    </submittedName>
</protein>
<dbReference type="InterPro" id="IPR036259">
    <property type="entry name" value="MFS_trans_sf"/>
</dbReference>
<feature type="transmembrane region" description="Helical" evidence="2">
    <location>
        <begin position="230"/>
        <end position="251"/>
    </location>
</feature>
<feature type="transmembrane region" description="Helical" evidence="2">
    <location>
        <begin position="160"/>
        <end position="181"/>
    </location>
</feature>
<feature type="transmembrane region" description="Helical" evidence="2">
    <location>
        <begin position="187"/>
        <end position="204"/>
    </location>
</feature>
<feature type="transmembrane region" description="Helical" evidence="2">
    <location>
        <begin position="263"/>
        <end position="280"/>
    </location>
</feature>
<feature type="transmembrane region" description="Helical" evidence="2">
    <location>
        <begin position="397"/>
        <end position="417"/>
    </location>
</feature>
<keyword evidence="4" id="KW-1185">Reference proteome</keyword>
<dbReference type="Proteomes" id="UP000183987">
    <property type="component" value="Unassembled WGS sequence"/>
</dbReference>
<dbReference type="EMBL" id="FQUE01000008">
    <property type="protein sequence ID" value="SHF56422.1"/>
    <property type="molecule type" value="Genomic_DNA"/>
</dbReference>
<evidence type="ECO:0000313" key="3">
    <source>
        <dbReference type="EMBL" id="SHF56422.1"/>
    </source>
</evidence>
<gene>
    <name evidence="3" type="ORF">SAMN05444339_10832</name>
</gene>
<dbReference type="PANTHER" id="PTHR11328:SF24">
    <property type="entry name" value="MAJOR FACILITATOR SUPERFAMILY (MFS) PROFILE DOMAIN-CONTAINING PROTEIN"/>
    <property type="match status" value="1"/>
</dbReference>
<organism evidence="3 4">
    <name type="scientific">Loktanella atrilutea</name>
    <dbReference type="NCBI Taxonomy" id="366533"/>
    <lineage>
        <taxon>Bacteria</taxon>
        <taxon>Pseudomonadati</taxon>
        <taxon>Pseudomonadota</taxon>
        <taxon>Alphaproteobacteria</taxon>
        <taxon>Rhodobacterales</taxon>
        <taxon>Roseobacteraceae</taxon>
        <taxon>Loktanella</taxon>
    </lineage>
</organism>
<feature type="transmembrane region" description="Helical" evidence="2">
    <location>
        <begin position="316"/>
        <end position="336"/>
    </location>
</feature>
<dbReference type="GO" id="GO:0015293">
    <property type="term" value="F:symporter activity"/>
    <property type="evidence" value="ECO:0007669"/>
    <property type="project" value="InterPro"/>
</dbReference>
<keyword evidence="2" id="KW-1133">Transmembrane helix</keyword>